<dbReference type="InterPro" id="IPR051046">
    <property type="entry name" value="MurCDEF_CellWall_CoF430Synth"/>
</dbReference>
<dbReference type="Gene3D" id="3.40.1190.10">
    <property type="entry name" value="Mur-like, catalytic domain"/>
    <property type="match status" value="1"/>
</dbReference>
<evidence type="ECO:0000256" key="9">
    <source>
        <dbReference type="ARBA" id="ARBA00023316"/>
    </source>
</evidence>
<keyword evidence="5 10" id="KW-0067">ATP-binding</keyword>
<dbReference type="GO" id="GO:0005524">
    <property type="term" value="F:ATP binding"/>
    <property type="evidence" value="ECO:0007669"/>
    <property type="project" value="UniProtKB-UniRule"/>
</dbReference>
<feature type="binding site" evidence="10">
    <location>
        <begin position="114"/>
        <end position="120"/>
    </location>
    <ligand>
        <name>ATP</name>
        <dbReference type="ChEBI" id="CHEBI:30616"/>
    </ligand>
</feature>
<dbReference type="SUPFAM" id="SSF53244">
    <property type="entry name" value="MurD-like peptide ligases, peptide-binding domain"/>
    <property type="match status" value="1"/>
</dbReference>
<organism evidence="15 16">
    <name type="scientific">Pseudogracilibacillus auburnensis</name>
    <dbReference type="NCBI Taxonomy" id="1494959"/>
    <lineage>
        <taxon>Bacteria</taxon>
        <taxon>Bacillati</taxon>
        <taxon>Bacillota</taxon>
        <taxon>Bacilli</taxon>
        <taxon>Bacillales</taxon>
        <taxon>Bacillaceae</taxon>
        <taxon>Pseudogracilibacillus</taxon>
    </lineage>
</organism>
<dbReference type="EMBL" id="QJJQ01000003">
    <property type="protein sequence ID" value="PXW88516.1"/>
    <property type="molecule type" value="Genomic_DNA"/>
</dbReference>
<evidence type="ECO:0000256" key="4">
    <source>
        <dbReference type="ARBA" id="ARBA00022741"/>
    </source>
</evidence>
<dbReference type="Pfam" id="PF08245">
    <property type="entry name" value="Mur_ligase_M"/>
    <property type="match status" value="1"/>
</dbReference>
<dbReference type="GO" id="GO:0051301">
    <property type="term" value="P:cell division"/>
    <property type="evidence" value="ECO:0007669"/>
    <property type="project" value="UniProtKB-KW"/>
</dbReference>
<keyword evidence="4 10" id="KW-0547">Nucleotide-binding</keyword>
<dbReference type="OrthoDB" id="9801978at2"/>
<dbReference type="GO" id="GO:0008360">
    <property type="term" value="P:regulation of cell shape"/>
    <property type="evidence" value="ECO:0007669"/>
    <property type="project" value="UniProtKB-KW"/>
</dbReference>
<dbReference type="HAMAP" id="MF_02019">
    <property type="entry name" value="MurF"/>
    <property type="match status" value="1"/>
</dbReference>
<name>A0A2V3W478_9BACI</name>
<gene>
    <name evidence="10" type="primary">murF</name>
    <name evidence="15" type="ORF">DFR56_10320</name>
</gene>
<dbReference type="InterPro" id="IPR013221">
    <property type="entry name" value="Mur_ligase_cen"/>
</dbReference>
<dbReference type="Gene3D" id="3.90.190.20">
    <property type="entry name" value="Mur ligase, C-terminal domain"/>
    <property type="match status" value="1"/>
</dbReference>
<feature type="domain" description="Mur ligase C-terminal" evidence="13">
    <location>
        <begin position="315"/>
        <end position="440"/>
    </location>
</feature>
<dbReference type="GO" id="GO:0071555">
    <property type="term" value="P:cell wall organization"/>
    <property type="evidence" value="ECO:0007669"/>
    <property type="project" value="UniProtKB-KW"/>
</dbReference>
<keyword evidence="1 10" id="KW-0963">Cytoplasm</keyword>
<dbReference type="InterPro" id="IPR005863">
    <property type="entry name" value="UDP-N-AcMur_synth"/>
</dbReference>
<dbReference type="PANTHER" id="PTHR43024:SF1">
    <property type="entry name" value="UDP-N-ACETYLMURAMOYL-TRIPEPTIDE--D-ALANYL-D-ALANINE LIGASE"/>
    <property type="match status" value="1"/>
</dbReference>
<dbReference type="UniPathway" id="UPA00219"/>
<keyword evidence="16" id="KW-1185">Reference proteome</keyword>
<dbReference type="GO" id="GO:0047480">
    <property type="term" value="F:UDP-N-acetylmuramoyl-tripeptide-D-alanyl-D-alanine ligase activity"/>
    <property type="evidence" value="ECO:0007669"/>
    <property type="project" value="UniProtKB-UniRule"/>
</dbReference>
<evidence type="ECO:0000256" key="7">
    <source>
        <dbReference type="ARBA" id="ARBA00022984"/>
    </source>
</evidence>
<evidence type="ECO:0000256" key="6">
    <source>
        <dbReference type="ARBA" id="ARBA00022960"/>
    </source>
</evidence>
<dbReference type="GO" id="GO:0005737">
    <property type="term" value="C:cytoplasm"/>
    <property type="evidence" value="ECO:0007669"/>
    <property type="project" value="UniProtKB-SubCell"/>
</dbReference>
<dbReference type="Gene3D" id="3.40.1390.10">
    <property type="entry name" value="MurE/MurF, N-terminal domain"/>
    <property type="match status" value="1"/>
</dbReference>
<keyword evidence="3 10" id="KW-0132">Cell division</keyword>
<evidence type="ECO:0000256" key="10">
    <source>
        <dbReference type="HAMAP-Rule" id="MF_02019"/>
    </source>
</evidence>
<evidence type="ECO:0000256" key="8">
    <source>
        <dbReference type="ARBA" id="ARBA00023306"/>
    </source>
</evidence>
<dbReference type="InterPro" id="IPR000713">
    <property type="entry name" value="Mur_ligase_N"/>
</dbReference>
<accession>A0A2V3W478</accession>
<evidence type="ECO:0000259" key="12">
    <source>
        <dbReference type="Pfam" id="PF01225"/>
    </source>
</evidence>
<evidence type="ECO:0000256" key="5">
    <source>
        <dbReference type="ARBA" id="ARBA00022840"/>
    </source>
</evidence>
<dbReference type="InterPro" id="IPR036565">
    <property type="entry name" value="Mur-like_cat_sf"/>
</dbReference>
<dbReference type="EC" id="6.3.2.10" evidence="10 11"/>
<dbReference type="InterPro" id="IPR036615">
    <property type="entry name" value="Mur_ligase_C_dom_sf"/>
</dbReference>
<comment type="subcellular location">
    <subcellularLocation>
        <location evidence="10 11">Cytoplasm</location>
    </subcellularLocation>
</comment>
<dbReference type="Pfam" id="PF01225">
    <property type="entry name" value="Mur_ligase"/>
    <property type="match status" value="1"/>
</dbReference>
<sequence length="452" mass="50305">MLFTLRYLQAIFPSVSGLLEEELEIKQIMTDSRMKQEDALFIPIVGENFNGHDFIHDAIEQGAVAALWEKSVEIPENISSSFVFFIVDDTINALQQLAKFYKKEINPTIIGITGSNGKTTTKDLMAAVLKTTFNTCATVGNFNNHIGLPLTILQMKRDTEMLILEMGMNHFHEIDLLTKIAEPNFAVITNIGESHIEHLGSREGIAKAKLEIKNGLQADGLLILDGDEALLKSFANDKQVITCGFGMENDTVISNVQLTHDQTTFQIGNNEYYSIPLLGNHQAKNASYVITIAKKLGISIDNIKLGLQALEHSHMRFELLKGKNGVSIINDAYNASATSMKAAIMVMKQMDGFNQKIVVLGDILELGEYAKTLHRSVAEVIDQPIDVLFTYGNHAKIISDEVKRTKSGIRSNHFDTKEALLKGLENYIQKDTLILFKASRGMAFEQFIHEIV</sequence>
<evidence type="ECO:0000256" key="1">
    <source>
        <dbReference type="ARBA" id="ARBA00022490"/>
    </source>
</evidence>
<keyword evidence="7 10" id="KW-0573">Peptidoglycan synthesis</keyword>
<dbReference type="NCBIfam" id="TIGR01143">
    <property type="entry name" value="murF"/>
    <property type="match status" value="1"/>
</dbReference>
<proteinExistence type="inferred from homology"/>
<comment type="caution">
    <text evidence="15">The sequence shown here is derived from an EMBL/GenBank/DDBJ whole genome shotgun (WGS) entry which is preliminary data.</text>
</comment>
<dbReference type="InterPro" id="IPR004101">
    <property type="entry name" value="Mur_ligase_C"/>
</dbReference>
<dbReference type="SUPFAM" id="SSF53623">
    <property type="entry name" value="MurD-like peptide ligases, catalytic domain"/>
    <property type="match status" value="1"/>
</dbReference>
<dbReference type="GO" id="GO:0009252">
    <property type="term" value="P:peptidoglycan biosynthetic process"/>
    <property type="evidence" value="ECO:0007669"/>
    <property type="project" value="UniProtKB-UniRule"/>
</dbReference>
<keyword evidence="2 10" id="KW-0436">Ligase</keyword>
<feature type="domain" description="Mur ligase central" evidence="14">
    <location>
        <begin position="112"/>
        <end position="292"/>
    </location>
</feature>
<keyword evidence="8 10" id="KW-0131">Cell cycle</keyword>
<dbReference type="InterPro" id="IPR035911">
    <property type="entry name" value="MurE/MurF_N"/>
</dbReference>
<evidence type="ECO:0000313" key="16">
    <source>
        <dbReference type="Proteomes" id="UP000247978"/>
    </source>
</evidence>
<dbReference type="PANTHER" id="PTHR43024">
    <property type="entry name" value="UDP-N-ACETYLMURAMOYL-TRIPEPTIDE--D-ALANYL-D-ALANINE LIGASE"/>
    <property type="match status" value="1"/>
</dbReference>
<feature type="domain" description="Mur ligase N-terminal catalytic" evidence="12">
    <location>
        <begin position="24"/>
        <end position="101"/>
    </location>
</feature>
<dbReference type="RefSeq" id="WP_110394672.1">
    <property type="nucleotide sequence ID" value="NZ_JBHUHB010000001.1"/>
</dbReference>
<dbReference type="Pfam" id="PF02875">
    <property type="entry name" value="Mur_ligase_C"/>
    <property type="match status" value="1"/>
</dbReference>
<comment type="catalytic activity">
    <reaction evidence="10 11">
        <text>D-alanyl-D-alanine + UDP-N-acetyl-alpha-D-muramoyl-L-alanyl-gamma-D-glutamyl-meso-2,6-diaminopimelate + ATP = UDP-N-acetyl-alpha-D-muramoyl-L-alanyl-gamma-D-glutamyl-meso-2,6-diaminopimeloyl-D-alanyl-D-alanine + ADP + phosphate + H(+)</text>
        <dbReference type="Rhea" id="RHEA:28374"/>
        <dbReference type="ChEBI" id="CHEBI:15378"/>
        <dbReference type="ChEBI" id="CHEBI:30616"/>
        <dbReference type="ChEBI" id="CHEBI:43474"/>
        <dbReference type="ChEBI" id="CHEBI:57822"/>
        <dbReference type="ChEBI" id="CHEBI:61386"/>
        <dbReference type="ChEBI" id="CHEBI:83905"/>
        <dbReference type="ChEBI" id="CHEBI:456216"/>
        <dbReference type="EC" id="6.3.2.10"/>
    </reaction>
</comment>
<dbReference type="Proteomes" id="UP000247978">
    <property type="component" value="Unassembled WGS sequence"/>
</dbReference>
<dbReference type="GO" id="GO:0008766">
    <property type="term" value="F:UDP-N-acetylmuramoylalanyl-D-glutamyl-2,6-diaminopimelate-D-alanyl-D-alanine ligase activity"/>
    <property type="evidence" value="ECO:0007669"/>
    <property type="project" value="RHEA"/>
</dbReference>
<evidence type="ECO:0000256" key="3">
    <source>
        <dbReference type="ARBA" id="ARBA00022618"/>
    </source>
</evidence>
<comment type="similarity">
    <text evidence="10">Belongs to the MurCDEF family. MurF subfamily.</text>
</comment>
<protein>
    <recommendedName>
        <fullName evidence="10 11">UDP-N-acetylmuramoyl-tripeptide--D-alanyl-D-alanine ligase</fullName>
        <ecNumber evidence="10 11">6.3.2.10</ecNumber>
    </recommendedName>
    <alternativeName>
        <fullName evidence="10">D-alanyl-D-alanine-adding enzyme</fullName>
    </alternativeName>
</protein>
<keyword evidence="6 10" id="KW-0133">Cell shape</keyword>
<dbReference type="AlphaFoldDB" id="A0A2V3W478"/>
<evidence type="ECO:0000259" key="14">
    <source>
        <dbReference type="Pfam" id="PF08245"/>
    </source>
</evidence>
<comment type="pathway">
    <text evidence="10 11">Cell wall biogenesis; peptidoglycan biosynthesis.</text>
</comment>
<evidence type="ECO:0000256" key="11">
    <source>
        <dbReference type="RuleBase" id="RU004136"/>
    </source>
</evidence>
<evidence type="ECO:0000313" key="15">
    <source>
        <dbReference type="EMBL" id="PXW88516.1"/>
    </source>
</evidence>
<dbReference type="SUPFAM" id="SSF63418">
    <property type="entry name" value="MurE/MurF N-terminal domain"/>
    <property type="match status" value="1"/>
</dbReference>
<keyword evidence="9 10" id="KW-0961">Cell wall biogenesis/degradation</keyword>
<comment type="function">
    <text evidence="10 11">Involved in cell wall formation. Catalyzes the final step in the synthesis of UDP-N-acetylmuramoyl-pentapeptide, the precursor of murein.</text>
</comment>
<evidence type="ECO:0000256" key="2">
    <source>
        <dbReference type="ARBA" id="ARBA00022598"/>
    </source>
</evidence>
<evidence type="ECO:0000259" key="13">
    <source>
        <dbReference type="Pfam" id="PF02875"/>
    </source>
</evidence>
<reference evidence="15 16" key="1">
    <citation type="submission" date="2018-05" db="EMBL/GenBank/DDBJ databases">
        <title>Genomic Encyclopedia of Type Strains, Phase IV (KMG-IV): sequencing the most valuable type-strain genomes for metagenomic binning, comparative biology and taxonomic classification.</title>
        <authorList>
            <person name="Goeker M."/>
        </authorList>
    </citation>
    <scope>NUCLEOTIDE SEQUENCE [LARGE SCALE GENOMIC DNA]</scope>
    <source>
        <strain evidence="15 16">DSM 28556</strain>
    </source>
</reference>